<name>A0A259TWF3_9BACT</name>
<evidence type="ECO:0000256" key="1">
    <source>
        <dbReference type="SAM" id="MobiDB-lite"/>
    </source>
</evidence>
<keyword evidence="4" id="KW-1185">Reference proteome</keyword>
<comment type="caution">
    <text evidence="3">The sequence shown here is derived from an EMBL/GenBank/DDBJ whole genome shotgun (WGS) entry which is preliminary data.</text>
</comment>
<feature type="transmembrane region" description="Helical" evidence="2">
    <location>
        <begin position="39"/>
        <end position="62"/>
    </location>
</feature>
<evidence type="ECO:0000313" key="3">
    <source>
        <dbReference type="EMBL" id="OZC02026.1"/>
    </source>
</evidence>
<dbReference type="RefSeq" id="WP_094545836.1">
    <property type="nucleotide sequence ID" value="NZ_MQWB01000001.1"/>
</dbReference>
<evidence type="ECO:0000256" key="2">
    <source>
        <dbReference type="SAM" id="Phobius"/>
    </source>
</evidence>
<gene>
    <name evidence="3" type="ORF">BSZ36_02940</name>
</gene>
<proteinExistence type="predicted"/>
<accession>A0A259TWF3</accession>
<feature type="region of interest" description="Disordered" evidence="1">
    <location>
        <begin position="65"/>
        <end position="95"/>
    </location>
</feature>
<keyword evidence="2" id="KW-0472">Membrane</keyword>
<dbReference type="EMBL" id="MQWB01000001">
    <property type="protein sequence ID" value="OZC02026.1"/>
    <property type="molecule type" value="Genomic_DNA"/>
</dbReference>
<feature type="compositionally biased region" description="Pro residues" evidence="1">
    <location>
        <begin position="83"/>
        <end position="95"/>
    </location>
</feature>
<organism evidence="3 4">
    <name type="scientific">Rubricoccus marinus</name>
    <dbReference type="NCBI Taxonomy" id="716817"/>
    <lineage>
        <taxon>Bacteria</taxon>
        <taxon>Pseudomonadati</taxon>
        <taxon>Rhodothermota</taxon>
        <taxon>Rhodothermia</taxon>
        <taxon>Rhodothermales</taxon>
        <taxon>Rubricoccaceae</taxon>
        <taxon>Rubricoccus</taxon>
    </lineage>
</organism>
<dbReference type="Proteomes" id="UP000216446">
    <property type="component" value="Unassembled WGS sequence"/>
</dbReference>
<dbReference type="AlphaFoldDB" id="A0A259TWF3"/>
<keyword evidence="2" id="KW-1133">Transmembrane helix</keyword>
<dbReference type="InParanoid" id="A0A259TWF3"/>
<sequence>MSSGFYRLLIASGVVFALSLALAIADALDWLVLPQAARPFIPVVLVASTLVGIVLLSGSIGIPKNPRLPTEEELREAASSTTPPAPPTTPAPPEA</sequence>
<keyword evidence="2" id="KW-0812">Transmembrane</keyword>
<reference evidence="3 4" key="1">
    <citation type="submission" date="2016-11" db="EMBL/GenBank/DDBJ databases">
        <title>Study of marine rhodopsin-containing bacteria.</title>
        <authorList>
            <person name="Yoshizawa S."/>
            <person name="Kumagai Y."/>
            <person name="Kogure K."/>
        </authorList>
    </citation>
    <scope>NUCLEOTIDE SEQUENCE [LARGE SCALE GENOMIC DNA]</scope>
    <source>
        <strain evidence="3 4">SG-29</strain>
    </source>
</reference>
<protein>
    <submittedName>
        <fullName evidence="3">Uncharacterized protein</fullName>
    </submittedName>
</protein>
<evidence type="ECO:0000313" key="4">
    <source>
        <dbReference type="Proteomes" id="UP000216446"/>
    </source>
</evidence>